<dbReference type="PANTHER" id="PTHR48084">
    <property type="entry name" value="2-OXOGLUTARATE OXIDOREDUCTASE SUBUNIT KORB-RELATED"/>
    <property type="match status" value="1"/>
</dbReference>
<dbReference type="SUPFAM" id="SSF52518">
    <property type="entry name" value="Thiamin diphosphate-binding fold (THDP-binding)"/>
    <property type="match status" value="2"/>
</dbReference>
<gene>
    <name evidence="3" type="ORF">ABH943_007963</name>
</gene>
<accession>A0ABW8MW26</accession>
<dbReference type="InterPro" id="IPR009014">
    <property type="entry name" value="Transketo_C/PFOR_II"/>
</dbReference>
<reference evidence="3 4" key="1">
    <citation type="submission" date="2024-10" db="EMBL/GenBank/DDBJ databases">
        <authorList>
            <person name="Deangelis K."/>
            <person name="Huntemann M."/>
            <person name="Clum A."/>
            <person name="Wang J."/>
            <person name="Palaniappan K."/>
            <person name="Ritter S."/>
            <person name="Chen I.-M."/>
            <person name="Stamatis D."/>
            <person name="Reddy T."/>
            <person name="O'Malley R."/>
            <person name="Daum C."/>
            <person name="Ng V."/>
            <person name="Ivanova N."/>
            <person name="Kyrpides N."/>
            <person name="Woyke T."/>
        </authorList>
    </citation>
    <scope>NUCLEOTIDE SEQUENCE [LARGE SCALE GENOMIC DNA]</scope>
    <source>
        <strain evidence="3 4">GAS97</strain>
    </source>
</reference>
<dbReference type="EMBL" id="JBIYDN010000040">
    <property type="protein sequence ID" value="MFK4447924.1"/>
    <property type="molecule type" value="Genomic_DNA"/>
</dbReference>
<proteinExistence type="predicted"/>
<evidence type="ECO:0000313" key="4">
    <source>
        <dbReference type="Proteomes" id="UP001620514"/>
    </source>
</evidence>
<protein>
    <submittedName>
        <fullName evidence="3">Indolepyruvate ferredoxin oxidoreductase</fullName>
        <ecNumber evidence="3">1.2.7.8</ecNumber>
    </submittedName>
</protein>
<dbReference type="EC" id="1.2.7.8" evidence="3"/>
<dbReference type="InterPro" id="IPR019752">
    <property type="entry name" value="Pyrv/ketoisovalerate_OxRed_cat"/>
</dbReference>
<dbReference type="InterPro" id="IPR017896">
    <property type="entry name" value="4Fe4S_Fe-S-bd"/>
</dbReference>
<dbReference type="RefSeq" id="WP_404613856.1">
    <property type="nucleotide sequence ID" value="NZ_JBIYDN010000040.1"/>
</dbReference>
<dbReference type="SUPFAM" id="SSF52922">
    <property type="entry name" value="TK C-terminal domain-like"/>
    <property type="match status" value="1"/>
</dbReference>
<name>A0ABW8MW26_9BURK</name>
<dbReference type="InterPro" id="IPR051457">
    <property type="entry name" value="2-oxoacid:Fd_oxidoreductase"/>
</dbReference>
<dbReference type="Gene3D" id="3.40.50.970">
    <property type="match status" value="1"/>
</dbReference>
<evidence type="ECO:0000256" key="1">
    <source>
        <dbReference type="ARBA" id="ARBA00023002"/>
    </source>
</evidence>
<dbReference type="SUPFAM" id="SSF53323">
    <property type="entry name" value="Pyruvate-ferredoxin oxidoreductase, PFOR, domain III"/>
    <property type="match status" value="1"/>
</dbReference>
<dbReference type="InterPro" id="IPR002880">
    <property type="entry name" value="Pyrv_Fd/Flavodoxin_OxRdtase_N"/>
</dbReference>
<dbReference type="InterPro" id="IPR029061">
    <property type="entry name" value="THDP-binding"/>
</dbReference>
<dbReference type="NCBIfam" id="NF009589">
    <property type="entry name" value="PRK13030.1"/>
    <property type="match status" value="1"/>
</dbReference>
<dbReference type="CDD" id="cd07034">
    <property type="entry name" value="TPP_PYR_PFOR_IOR-alpha_like"/>
    <property type="match status" value="1"/>
</dbReference>
<reference evidence="3 4" key="2">
    <citation type="submission" date="2024-11" db="EMBL/GenBank/DDBJ databases">
        <title>Using genomics to understand microbial adaptation to soil warming.</title>
        <authorList>
            <person name="Deangelis K.M. PhD."/>
        </authorList>
    </citation>
    <scope>NUCLEOTIDE SEQUENCE [LARGE SCALE GENOMIC DNA]</scope>
    <source>
        <strain evidence="3 4">GAS97</strain>
    </source>
</reference>
<dbReference type="Pfam" id="PF20169">
    <property type="entry name" value="DUF6537"/>
    <property type="match status" value="1"/>
</dbReference>
<evidence type="ECO:0000313" key="3">
    <source>
        <dbReference type="EMBL" id="MFK4447924.1"/>
    </source>
</evidence>
<organism evidence="3 4">
    <name type="scientific">Caballeronia udeis</name>
    <dbReference type="NCBI Taxonomy" id="1232866"/>
    <lineage>
        <taxon>Bacteria</taxon>
        <taxon>Pseudomonadati</taxon>
        <taxon>Pseudomonadota</taxon>
        <taxon>Betaproteobacteria</taxon>
        <taxon>Burkholderiales</taxon>
        <taxon>Burkholderiaceae</taxon>
        <taxon>Caballeronia</taxon>
    </lineage>
</organism>
<dbReference type="PANTHER" id="PTHR48084:SF3">
    <property type="entry name" value="SUBUNIT OF PYRUVATE:FLAVODOXIN OXIDOREDUCTASE"/>
    <property type="match status" value="1"/>
</dbReference>
<dbReference type="PROSITE" id="PS51379">
    <property type="entry name" value="4FE4S_FER_2"/>
    <property type="match status" value="1"/>
</dbReference>
<dbReference type="Pfam" id="PF01558">
    <property type="entry name" value="POR"/>
    <property type="match status" value="1"/>
</dbReference>
<dbReference type="InterPro" id="IPR046667">
    <property type="entry name" value="DUF6537"/>
</dbReference>
<evidence type="ECO:0000259" key="2">
    <source>
        <dbReference type="PROSITE" id="PS51379"/>
    </source>
</evidence>
<dbReference type="Proteomes" id="UP001620514">
    <property type="component" value="Unassembled WGS sequence"/>
</dbReference>
<keyword evidence="4" id="KW-1185">Reference proteome</keyword>
<sequence>MNMRAVEIEHQLDMEYRLEDRYRRENGTVFLTGTQALVRILVEQARHDRAAGIHTGGLVSGYRGSPLGGFDQELWRQKKLLAEHAIRFEPGLNEDLGATMLWGAQQVDAFPGKRVDGVFSMWYGKGPGVDRTGDVFRNANILGTSKQGGVLAVAGDDHAAQSSMFPHQTDHVFEGAMMPILFPASVEEYIEFGLTGYAMSRFSGLWVAFKAITETVESGRSMTVKGHGADAALRFRLPADIQIPEVRGFNYDPNLRWPAERDELERRVLDERLPAALAFIRTNPLDRTLVRPQAARVGIVTVGKAHGDVLAAFEALGLSPKELERLGIGVYKIGMIWPLEAEGVRTFARGMRALVVVEEKRSFVERQIKEALYNLPTHDRPAVFGKDLGEAGPLLPTAMEFAPEQIVAALKRFFAHTQVELSAPASLASPVQRRGLRVISLALGKDAEPLTRKPFFCAGCPHNTSTKLPDGSYAAAGIGCHIMALGEASDTATFCQMGGEGVQWIGMSTFMDIPHMFVNLGDGTYQHSGSLAIRQSVAANSNVTYKILFNDAVAMTGGQPAEGNLTVQRVTAQVVAEGVTKVVVVTDEPEKYSRRSGLPATVEVQHRDDLDALQRTLRETKGVSVIVYDQTCAAEKRRRRKRGKLIDPPKRVVINPAVCEGCGDCSVQSNCIAIEPLETELGRKRAVNQSSCNKDTSCLKGFCPSFVTIEGLQPKRPDQKLIGAIEEEWRPRVPAPAPVPAEMKQHASIVVTGIGGTGVVTIGAILAMAAHLEGKGVSTLDFTGLAQKNGAVISHIQIASNREKIVTSRIGAHAANVLLGCDAVVAASAGALSRVASGMTRAIVNERITPTSDFVRDGDLPISKAIHQSAIESAIGGSPSVFWDGSGAAETLFGDAIASNMMMVGYAYQLGLIPLSEEAIGRAIELNGTAVKMNERAFFWGRLMAHDASVIERVSGTKAAESSVFELERFVADRVRDLECYQNAAYGRRYKALVDSVQQTERRVAGVVGELTEAVARNYFKVLAYKDEYEVARLHTDGSFRSYLSSAFDGGGKKTFYMAPPILTRRDPRTGRRNKIALRAAWLDPLLRVMKHGKVLRGTPLDPFGRQQDRVIERALIGEFEEDVSLAVQSLTPGTIETAIALLRVPSSIRGFGVIKERNYENARPVRQRYRAMLLTSG</sequence>
<dbReference type="GO" id="GO:0043805">
    <property type="term" value="F:indolepyruvate ferredoxin oxidoreductase activity"/>
    <property type="evidence" value="ECO:0007669"/>
    <property type="project" value="UniProtKB-EC"/>
</dbReference>
<dbReference type="InterPro" id="IPR002869">
    <property type="entry name" value="Pyrv_flavodox_OxRed_cen"/>
</dbReference>
<feature type="domain" description="4Fe-4S ferredoxin-type" evidence="2">
    <location>
        <begin position="650"/>
        <end position="682"/>
    </location>
</feature>
<dbReference type="Gene3D" id="3.40.920.10">
    <property type="entry name" value="Pyruvate-ferredoxin oxidoreductase, PFOR, domain III"/>
    <property type="match status" value="1"/>
</dbReference>
<comment type="caution">
    <text evidence="3">The sequence shown here is derived from an EMBL/GenBank/DDBJ whole genome shotgun (WGS) entry which is preliminary data.</text>
</comment>
<dbReference type="NCBIfam" id="NF009588">
    <property type="entry name" value="PRK13029.1"/>
    <property type="match status" value="1"/>
</dbReference>
<keyword evidence="1 3" id="KW-0560">Oxidoreductase</keyword>